<sequence>MRTKDWKAINTPQILVVGEDSNLQWSETVAKYAMFADYYFRNFPEDHGERSRNVESRNLFDYIMELTDHQLTPEDVYITNLCNDEVEAAPKGKRTFIPEEKAAKGIEHIKWILSENPSIKCVLAMSLQTNYWLQKLGFYESNADFLQAAEPRRIGQQNFPPFYQPVDGKAFISICGKIYEATDLPVKVFPVLPAKDYPLSEQNRERYAKGLEQVTKFFRENKIFQEPV</sequence>
<gene>
    <name evidence="1" type="ORF">F3F73_16505</name>
</gene>
<dbReference type="AlphaFoldDB" id="A0A7J4XG85"/>
<reference evidence="1 2" key="1">
    <citation type="journal article" date="2019" name="Nat. Med.">
        <title>A library of human gut bacterial isolates paired with longitudinal multiomics data enables mechanistic microbiome research.</title>
        <authorList>
            <person name="Poyet M."/>
            <person name="Groussin M."/>
            <person name="Gibbons S.M."/>
            <person name="Avila-Pacheco J."/>
            <person name="Jiang X."/>
            <person name="Kearney S.M."/>
            <person name="Perrotta A.R."/>
            <person name="Berdy B."/>
            <person name="Zhao S."/>
            <person name="Lieberman T.D."/>
            <person name="Swanson P.K."/>
            <person name="Smith M."/>
            <person name="Roesemann S."/>
            <person name="Alexander J.E."/>
            <person name="Rich S.A."/>
            <person name="Livny J."/>
            <person name="Vlamakis H."/>
            <person name="Clish C."/>
            <person name="Bullock K."/>
            <person name="Deik A."/>
            <person name="Scott J."/>
            <person name="Pierce K.A."/>
            <person name="Xavier R.J."/>
            <person name="Alm E.J."/>
        </authorList>
    </citation>
    <scope>NUCLEOTIDE SEQUENCE [LARGE SCALE GENOMIC DNA]</scope>
    <source>
        <strain evidence="1 2">BIOML-A10</strain>
    </source>
</reference>
<evidence type="ECO:0000313" key="1">
    <source>
        <dbReference type="EMBL" id="KAA3761493.1"/>
    </source>
</evidence>
<dbReference type="EMBL" id="VWMK01000017">
    <property type="protein sequence ID" value="KAA3761493.1"/>
    <property type="molecule type" value="Genomic_DNA"/>
</dbReference>
<comment type="caution">
    <text evidence="1">The sequence shown here is derived from an EMBL/GenBank/DDBJ whole genome shotgun (WGS) entry which is preliminary data.</text>
</comment>
<evidence type="ECO:0008006" key="3">
    <source>
        <dbReference type="Google" id="ProtNLM"/>
    </source>
</evidence>
<name>A0A7J4XG85_9BACE</name>
<accession>A0A7J4XG85</accession>
<evidence type="ECO:0000313" key="2">
    <source>
        <dbReference type="Proteomes" id="UP000422221"/>
    </source>
</evidence>
<protein>
    <recommendedName>
        <fullName evidence="3">Uracil-DNA glycosylase</fullName>
    </recommendedName>
</protein>
<proteinExistence type="predicted"/>
<dbReference type="Proteomes" id="UP000422221">
    <property type="component" value="Unassembled WGS sequence"/>
</dbReference>
<organism evidence="1 2">
    <name type="scientific">Bacteroides salyersiae</name>
    <dbReference type="NCBI Taxonomy" id="291644"/>
    <lineage>
        <taxon>Bacteria</taxon>
        <taxon>Pseudomonadati</taxon>
        <taxon>Bacteroidota</taxon>
        <taxon>Bacteroidia</taxon>
        <taxon>Bacteroidales</taxon>
        <taxon>Bacteroidaceae</taxon>
        <taxon>Bacteroides</taxon>
    </lineage>
</organism>
<dbReference type="RefSeq" id="WP_130058725.1">
    <property type="nucleotide sequence ID" value="NZ_JABFHZ010000010.1"/>
</dbReference>